<proteinExistence type="predicted"/>
<dbReference type="SUPFAM" id="SSF53098">
    <property type="entry name" value="Ribonuclease H-like"/>
    <property type="match status" value="1"/>
</dbReference>
<feature type="region of interest" description="Disordered" evidence="1">
    <location>
        <begin position="722"/>
        <end position="755"/>
    </location>
</feature>
<dbReference type="InterPro" id="IPR002156">
    <property type="entry name" value="RNaseH_domain"/>
</dbReference>
<sequence>MWNFMKAWKGRKIPCQGAKNDQLWHKVDQEPHEVELSRRVSYAVRLLREYGEAKKLCNADSKMKTFDGDWDRGQALLDQELAEFKLPERLGEINDPPRPQRFKSRGRRFARDARDGLGAGDGETVGQHSATKMARRGDMLSDLMTEFDLVATNTFSRGQIDFMLCHRDWLTSVTCQASFTDAEQSDHLPLLLRCHASKATPTITEPELDLEGADLMERPPRKPVAWPLEDAHLFNETVCSTLRMPYFPTAMDGFTEGDLANALGIFTDGSARGRRRGQRQAASAGWGFAVYRTTTPRDQDEPMVEACGPVVTNHLDPRFLGACALAANTGELSAIAEALFWLLGQRGSLQPTAQDGGPIQIVTDSTCVQGLLTEVLQPRKNAPLAILAVHLWKRAALHFDVHIRWVKGHSGNLGNEKADFWAKRGADKALRQCPLETLFNPQPRLAACSRQGAPSISALAWAVSAGAAAAGHAPRRGRWRPPQGGPELLHLKRLEQLRAQETDLRVRHLLGPTVAKAMRAPRDRCNAVHLERLCARGRADRPYRSGKPVCELTTEEGRSANTAQARCELTRAFYADLFADPTSDQALPAWVHCQWTAEHQQFLAAFRLRLCNHVSEYFDQAWAEHVVQLIRQKPEAQKVAEFRPIALVSVLLKILSMMVLEVPVNEMEWCHAYPTYIGTLRVRGTLIPCRERADGLKVLGTYIAFDRSCTAEVGNRRARTAAAARFGEREPHGSLGRLPAATGGGPPPAAVGGGHGRALLREAALGGQWQLQWGHDPASEKDGQWQPLAGRQCQHRADGPGGGEEAGQRQSCEESSREKNGQEAKLAPSYCNHNGNSACDKWEKATEPDTIRYSAGTEQAVEGWPTGLCGEDGVHIGDVVVQLERDGWAQEERPADQVLDLDAVGAGWACLPPIPAPKGAFAGAAAAGRLYAVGGWSWLDYSGAVQRFCPREGAWAALPRMPTRRAWCAAACVRLSPPACAFCSGMQWGPMPRNTLLVSRCVSAPLGSCPRASPLPPALPARSLLLLLLLPCRRRRRCCRGGGVPTGPREGAAASGPRACGSRPPSGLGWPSCLGTPPRPLLPTPREPGGLSW</sequence>
<feature type="compositionally biased region" description="Pro residues" evidence="1">
    <location>
        <begin position="1077"/>
        <end position="1086"/>
    </location>
</feature>
<evidence type="ECO:0000313" key="4">
    <source>
        <dbReference type="Proteomes" id="UP001189429"/>
    </source>
</evidence>
<gene>
    <name evidence="3" type="ORF">PCOR1329_LOCUS43040</name>
</gene>
<keyword evidence="4" id="KW-1185">Reference proteome</keyword>
<reference evidence="3" key="1">
    <citation type="submission" date="2023-10" db="EMBL/GenBank/DDBJ databases">
        <authorList>
            <person name="Chen Y."/>
            <person name="Shah S."/>
            <person name="Dougan E. K."/>
            <person name="Thang M."/>
            <person name="Chan C."/>
        </authorList>
    </citation>
    <scope>NUCLEOTIDE SEQUENCE [LARGE SCALE GENOMIC DNA]</scope>
</reference>
<dbReference type="InterPro" id="IPR015915">
    <property type="entry name" value="Kelch-typ_b-propeller"/>
</dbReference>
<feature type="region of interest" description="Disordered" evidence="1">
    <location>
        <begin position="792"/>
        <end position="830"/>
    </location>
</feature>
<dbReference type="PROSITE" id="PS50879">
    <property type="entry name" value="RNASE_H_1"/>
    <property type="match status" value="1"/>
</dbReference>
<accession>A0ABN9TWR6</accession>
<evidence type="ECO:0000259" key="2">
    <source>
        <dbReference type="PROSITE" id="PS50879"/>
    </source>
</evidence>
<dbReference type="Proteomes" id="UP001189429">
    <property type="component" value="Unassembled WGS sequence"/>
</dbReference>
<protein>
    <recommendedName>
        <fullName evidence="2">RNase H type-1 domain-containing protein</fullName>
    </recommendedName>
</protein>
<feature type="region of interest" description="Disordered" evidence="1">
    <location>
        <begin position="1046"/>
        <end position="1093"/>
    </location>
</feature>
<dbReference type="Pfam" id="PF01344">
    <property type="entry name" value="Kelch_1"/>
    <property type="match status" value="1"/>
</dbReference>
<feature type="region of interest" description="Disordered" evidence="1">
    <location>
        <begin position="90"/>
        <end position="131"/>
    </location>
</feature>
<feature type="compositionally biased region" description="Basic and acidic residues" evidence="1">
    <location>
        <begin position="811"/>
        <end position="822"/>
    </location>
</feature>
<dbReference type="Pfam" id="PF00075">
    <property type="entry name" value="RNase_H"/>
    <property type="match status" value="1"/>
</dbReference>
<dbReference type="InterPro" id="IPR036397">
    <property type="entry name" value="RNaseH_sf"/>
</dbReference>
<comment type="caution">
    <text evidence="3">The sequence shown here is derived from an EMBL/GenBank/DDBJ whole genome shotgun (WGS) entry which is preliminary data.</text>
</comment>
<dbReference type="EMBL" id="CAUYUJ010015171">
    <property type="protein sequence ID" value="CAK0850722.1"/>
    <property type="molecule type" value="Genomic_DNA"/>
</dbReference>
<evidence type="ECO:0000256" key="1">
    <source>
        <dbReference type="SAM" id="MobiDB-lite"/>
    </source>
</evidence>
<organism evidence="3 4">
    <name type="scientific">Prorocentrum cordatum</name>
    <dbReference type="NCBI Taxonomy" id="2364126"/>
    <lineage>
        <taxon>Eukaryota</taxon>
        <taxon>Sar</taxon>
        <taxon>Alveolata</taxon>
        <taxon>Dinophyceae</taxon>
        <taxon>Prorocentrales</taxon>
        <taxon>Prorocentraceae</taxon>
        <taxon>Prorocentrum</taxon>
    </lineage>
</organism>
<dbReference type="Gene3D" id="3.30.420.10">
    <property type="entry name" value="Ribonuclease H-like superfamily/Ribonuclease H"/>
    <property type="match status" value="1"/>
</dbReference>
<feature type="domain" description="RNase H type-1" evidence="2">
    <location>
        <begin position="259"/>
        <end position="427"/>
    </location>
</feature>
<evidence type="ECO:0000313" key="3">
    <source>
        <dbReference type="EMBL" id="CAK0850722.1"/>
    </source>
</evidence>
<dbReference type="CDD" id="cd09276">
    <property type="entry name" value="Rnase_HI_RT_non_LTR"/>
    <property type="match status" value="1"/>
</dbReference>
<name>A0ABN9TWR6_9DINO</name>
<dbReference type="Gene3D" id="2.120.10.80">
    <property type="entry name" value="Kelch-type beta propeller"/>
    <property type="match status" value="1"/>
</dbReference>
<dbReference type="InterPro" id="IPR012337">
    <property type="entry name" value="RNaseH-like_sf"/>
</dbReference>
<dbReference type="InterPro" id="IPR006652">
    <property type="entry name" value="Kelch_1"/>
</dbReference>
<dbReference type="SUPFAM" id="SSF117281">
    <property type="entry name" value="Kelch motif"/>
    <property type="match status" value="1"/>
</dbReference>